<name>A0ABS2MGE5_9ACTN</name>
<dbReference type="Proteomes" id="UP000732378">
    <property type="component" value="Unassembled WGS sequence"/>
</dbReference>
<evidence type="ECO:0000313" key="2">
    <source>
        <dbReference type="EMBL" id="MBM7510262.1"/>
    </source>
</evidence>
<sequence length="690" mass="76894">MPRMSVVFTADYMRQMRLTPQQGLLELLHNAFDADATRVEVAFELAEGPLNPIETISVTDNGVGMRVADVEQNFCPMGTSWKRRNSVNTTPSGRDLFGRRGRGRFGAFGLGELVTWTSVTDDEDPERRWITLVVWRGDEEAFDGDEELVGNELPSRPDLPQQAREQGDAERRPGLAEAGPETRSWRGTRVEVTHVAQACERLRTVHTRNIVADHFFSYLHRYPGVELIYDGVPISPDDRLIERSPLLLDPEAIVKHLPDLPAELADAPMTLEISEWEHNVTAALHLADEAGWTVNTIPTRVNTPGISYSAKLRWAGSRELAGADLEDMDHATRALLNVVRRTLRQHFEVRADDARRALLDEWRAEGSYPYTGDPATSVDEAERDLFDIVAVTAAPALNSADAAGRRFAFRLLKAAVQTDASALRNVLEQVVGLGEEDLADLDELLGRVPLTSMIAMQRTATDRIAFCAWLEASLTVDAWVESTTERGGLQEYIESNVWIFGDDWQTVIADKALATGLRRLRELDLGDSDVSTVLDADGRRVRVDLLLSRARKSSGRRQNLVVELKRPSQKLGKKELDQLDNYVQTVIADPQFNDGRIDWTFVLVGLTADEFVDRKRTADDRPVGRVDKQRTVSGATYETKVLTWAEIIEDAKTRLAFLAEHIPDFPTHQDMSDLSALHATIATVGTSTGA</sequence>
<dbReference type="Pfam" id="PF13589">
    <property type="entry name" value="HATPase_c_3"/>
    <property type="match status" value="1"/>
</dbReference>
<accession>A0ABS2MGE5</accession>
<organism evidence="2 3">
    <name type="scientific">Nocardioides salarius</name>
    <dbReference type="NCBI Taxonomy" id="374513"/>
    <lineage>
        <taxon>Bacteria</taxon>
        <taxon>Bacillati</taxon>
        <taxon>Actinomycetota</taxon>
        <taxon>Actinomycetes</taxon>
        <taxon>Propionibacteriales</taxon>
        <taxon>Nocardioidaceae</taxon>
        <taxon>Nocardioides</taxon>
    </lineage>
</organism>
<reference evidence="2 3" key="1">
    <citation type="submission" date="2021-01" db="EMBL/GenBank/DDBJ databases">
        <title>Sequencing the genomes of 1000 actinobacteria strains.</title>
        <authorList>
            <person name="Klenk H.-P."/>
        </authorList>
    </citation>
    <scope>NUCLEOTIDE SEQUENCE [LARGE SCALE GENOMIC DNA]</scope>
    <source>
        <strain evidence="2 3">DSM 18239</strain>
    </source>
</reference>
<feature type="region of interest" description="Disordered" evidence="1">
    <location>
        <begin position="144"/>
        <end position="186"/>
    </location>
</feature>
<dbReference type="EMBL" id="JAFBBZ010000001">
    <property type="protein sequence ID" value="MBM7510262.1"/>
    <property type="molecule type" value="Genomic_DNA"/>
</dbReference>
<gene>
    <name evidence="2" type="ORF">JOE61_004076</name>
</gene>
<comment type="caution">
    <text evidence="2">The sequence shown here is derived from an EMBL/GenBank/DDBJ whole genome shotgun (WGS) entry which is preliminary data.</text>
</comment>
<dbReference type="SUPFAM" id="SSF55874">
    <property type="entry name" value="ATPase domain of HSP90 chaperone/DNA topoisomerase II/histidine kinase"/>
    <property type="match status" value="1"/>
</dbReference>
<evidence type="ECO:0008006" key="4">
    <source>
        <dbReference type="Google" id="ProtNLM"/>
    </source>
</evidence>
<feature type="compositionally biased region" description="Basic and acidic residues" evidence="1">
    <location>
        <begin position="165"/>
        <end position="174"/>
    </location>
</feature>
<protein>
    <recommendedName>
        <fullName evidence="4">ATP-binding protein</fullName>
    </recommendedName>
</protein>
<evidence type="ECO:0000256" key="1">
    <source>
        <dbReference type="SAM" id="MobiDB-lite"/>
    </source>
</evidence>
<proteinExistence type="predicted"/>
<evidence type="ECO:0000313" key="3">
    <source>
        <dbReference type="Proteomes" id="UP000732378"/>
    </source>
</evidence>
<dbReference type="Gene3D" id="3.30.565.10">
    <property type="entry name" value="Histidine kinase-like ATPase, C-terminal domain"/>
    <property type="match status" value="1"/>
</dbReference>
<dbReference type="InterPro" id="IPR036890">
    <property type="entry name" value="HATPase_C_sf"/>
</dbReference>
<keyword evidence="3" id="KW-1185">Reference proteome</keyword>
<dbReference type="RefSeq" id="WP_193671023.1">
    <property type="nucleotide sequence ID" value="NZ_JACDTV010000023.1"/>
</dbReference>